<proteinExistence type="predicted"/>
<name>A0A7I4YM50_HAECO</name>
<reference evidence="3" key="1">
    <citation type="submission" date="2020-12" db="UniProtKB">
        <authorList>
            <consortium name="WormBaseParasite"/>
        </authorList>
    </citation>
    <scope>IDENTIFICATION</scope>
    <source>
        <strain evidence="3">MHco3</strain>
    </source>
</reference>
<dbReference type="AlphaFoldDB" id="A0A7I4YM50"/>
<feature type="signal peptide" evidence="1">
    <location>
        <begin position="1"/>
        <end position="23"/>
    </location>
</feature>
<keyword evidence="2" id="KW-1185">Reference proteome</keyword>
<sequence>MFMRNKMILTALLTLNRANISECSSYVYLCQHDERPSSAELSRREGTVVKKTKNIRLCAKLFDTCPSSFKVCLGDLAVQKQDEHAVSDSQRA</sequence>
<feature type="chain" id="PRO_5029728449" evidence="1">
    <location>
        <begin position="24"/>
        <end position="92"/>
    </location>
</feature>
<organism evidence="2 3">
    <name type="scientific">Haemonchus contortus</name>
    <name type="common">Barber pole worm</name>
    <dbReference type="NCBI Taxonomy" id="6289"/>
    <lineage>
        <taxon>Eukaryota</taxon>
        <taxon>Metazoa</taxon>
        <taxon>Ecdysozoa</taxon>
        <taxon>Nematoda</taxon>
        <taxon>Chromadorea</taxon>
        <taxon>Rhabditida</taxon>
        <taxon>Rhabditina</taxon>
        <taxon>Rhabditomorpha</taxon>
        <taxon>Strongyloidea</taxon>
        <taxon>Trichostrongylidae</taxon>
        <taxon>Haemonchus</taxon>
    </lineage>
</organism>
<dbReference type="WBParaSite" id="HCON_00110830-00001">
    <property type="protein sequence ID" value="HCON_00110830-00001"/>
    <property type="gene ID" value="HCON_00110830"/>
</dbReference>
<evidence type="ECO:0000313" key="3">
    <source>
        <dbReference type="WBParaSite" id="HCON_00110830-00001"/>
    </source>
</evidence>
<dbReference type="Proteomes" id="UP000025227">
    <property type="component" value="Unplaced"/>
</dbReference>
<protein>
    <submittedName>
        <fullName evidence="3">Secreted protein</fullName>
    </submittedName>
</protein>
<keyword evidence="1" id="KW-0732">Signal</keyword>
<evidence type="ECO:0000256" key="1">
    <source>
        <dbReference type="SAM" id="SignalP"/>
    </source>
</evidence>
<accession>A0A7I4YM50</accession>
<evidence type="ECO:0000313" key="2">
    <source>
        <dbReference type="Proteomes" id="UP000025227"/>
    </source>
</evidence>